<dbReference type="EC" id="2.3.1.-" evidence="4"/>
<evidence type="ECO:0000256" key="4">
    <source>
        <dbReference type="RuleBase" id="RU365031"/>
    </source>
</evidence>
<evidence type="ECO:0000313" key="5">
    <source>
        <dbReference type="EMBL" id="SDM98991.1"/>
    </source>
</evidence>
<evidence type="ECO:0000256" key="2">
    <source>
        <dbReference type="ARBA" id="ARBA00022679"/>
    </source>
</evidence>
<dbReference type="AlphaFoldDB" id="A0A1G9XR52"/>
<protein>
    <recommendedName>
        <fullName evidence="4">Aminoglycoside N(3)-acetyltransferase</fullName>
        <ecNumber evidence="4">2.3.1.-</ecNumber>
    </recommendedName>
</protein>
<proteinExistence type="inferred from homology"/>
<dbReference type="GO" id="GO:0046353">
    <property type="term" value="F:aminoglycoside 3-N-acetyltransferase activity"/>
    <property type="evidence" value="ECO:0007669"/>
    <property type="project" value="UniProtKB-EC"/>
</dbReference>
<name>A0A1G9XR52_ALLAB</name>
<dbReference type="SUPFAM" id="SSF110710">
    <property type="entry name" value="TTHA0583/YokD-like"/>
    <property type="match status" value="1"/>
</dbReference>
<keyword evidence="3 4" id="KW-0012">Acyltransferase</keyword>
<dbReference type="InterPro" id="IPR028345">
    <property type="entry name" value="Antibiotic_NAT-like"/>
</dbReference>
<dbReference type="EMBL" id="LT629701">
    <property type="protein sequence ID" value="SDM98991.1"/>
    <property type="molecule type" value="Genomic_DNA"/>
</dbReference>
<reference evidence="5 6" key="1">
    <citation type="submission" date="2016-10" db="EMBL/GenBank/DDBJ databases">
        <authorList>
            <person name="de Groot N.N."/>
        </authorList>
    </citation>
    <scope>NUCLEOTIDE SEQUENCE [LARGE SCALE GENOMIC DNA]</scope>
    <source>
        <strain evidence="5 6">DSM 44149</strain>
    </source>
</reference>
<comment type="catalytic activity">
    <reaction evidence="4">
        <text>a 2-deoxystreptamine antibiotic + acetyl-CoA = an N(3)-acetyl-2-deoxystreptamine antibiotic + CoA + H(+)</text>
        <dbReference type="Rhea" id="RHEA:12665"/>
        <dbReference type="ChEBI" id="CHEBI:15378"/>
        <dbReference type="ChEBI" id="CHEBI:57287"/>
        <dbReference type="ChEBI" id="CHEBI:57288"/>
        <dbReference type="ChEBI" id="CHEBI:57921"/>
        <dbReference type="ChEBI" id="CHEBI:77452"/>
        <dbReference type="EC" id="2.3.1.81"/>
    </reaction>
</comment>
<dbReference type="PANTHER" id="PTHR11104:SF0">
    <property type="entry name" value="SPBETA PROPHAGE-DERIVED AMINOGLYCOSIDE N(3')-ACETYLTRANSFERASE-LIKE PROTEIN YOKD"/>
    <property type="match status" value="1"/>
</dbReference>
<dbReference type="STRING" id="211114.SAMN04489726_4349"/>
<gene>
    <name evidence="5" type="ORF">SAMN04489726_4349</name>
</gene>
<sequence length="263" mass="27908">MPLHHDDLVDGWRRVGVTDGTTLIVHSSLSSLGRVDGGASTVVESLLTAVGPEGTVVAPTFTPHIADPAPEHSGVPDDEVRERRDAVPLFHPGLPSTMGAVAEAVRTRPGSVRSSHPQASVAAVGARAAEIVSHQPLGFALGRDSPFARLHDLDARILLIGVGHERNSFLHHAESLTPAPRLKVRRFPVGLGGERVWVETLDVGHDNGTHFPAIGREFEQHARIRAATVGNAACVLVPARPLLAFAVARLTELLAAERRGTAQ</sequence>
<dbReference type="Pfam" id="PF02522">
    <property type="entry name" value="Antibiotic_NAT"/>
    <property type="match status" value="1"/>
</dbReference>
<dbReference type="InterPro" id="IPR003679">
    <property type="entry name" value="Amioglycoside_AcTrfase"/>
</dbReference>
<evidence type="ECO:0000313" key="6">
    <source>
        <dbReference type="Proteomes" id="UP000183376"/>
    </source>
</evidence>
<comment type="similarity">
    <text evidence="1 4">Belongs to the antibiotic N-acetyltransferase family.</text>
</comment>
<dbReference type="Proteomes" id="UP000183376">
    <property type="component" value="Chromosome I"/>
</dbReference>
<dbReference type="PANTHER" id="PTHR11104">
    <property type="entry name" value="AMINOGLYCOSIDE N3-ACETYLTRANSFERASE"/>
    <property type="match status" value="1"/>
</dbReference>
<evidence type="ECO:0000256" key="1">
    <source>
        <dbReference type="ARBA" id="ARBA00006383"/>
    </source>
</evidence>
<accession>A0A1G9XR52</accession>
<keyword evidence="2 4" id="KW-0808">Transferase</keyword>
<dbReference type="GO" id="GO:0046677">
    <property type="term" value="P:response to antibiotic"/>
    <property type="evidence" value="ECO:0007669"/>
    <property type="project" value="UniProtKB-KW"/>
</dbReference>
<dbReference type="RefSeq" id="WP_043811076.1">
    <property type="nucleotide sequence ID" value="NZ_JOEF01000005.1"/>
</dbReference>
<keyword evidence="6" id="KW-1185">Reference proteome</keyword>
<evidence type="ECO:0000256" key="3">
    <source>
        <dbReference type="ARBA" id="ARBA00023315"/>
    </source>
</evidence>
<organism evidence="5 6">
    <name type="scientific">Allokutzneria albata</name>
    <name type="common">Kibdelosporangium albatum</name>
    <dbReference type="NCBI Taxonomy" id="211114"/>
    <lineage>
        <taxon>Bacteria</taxon>
        <taxon>Bacillati</taxon>
        <taxon>Actinomycetota</taxon>
        <taxon>Actinomycetes</taxon>
        <taxon>Pseudonocardiales</taxon>
        <taxon>Pseudonocardiaceae</taxon>
        <taxon>Allokutzneria</taxon>
    </lineage>
</organism>
<keyword evidence="4" id="KW-0046">Antibiotic resistance</keyword>
<dbReference type="eggNOG" id="COG2746">
    <property type="taxonomic scope" value="Bacteria"/>
</dbReference>